<protein>
    <submittedName>
        <fullName evidence="1">Uncharacterized protein</fullName>
    </submittedName>
</protein>
<evidence type="ECO:0000313" key="1">
    <source>
        <dbReference type="EMBL" id="RZB40452.1"/>
    </source>
</evidence>
<dbReference type="EMBL" id="QDEB01118711">
    <property type="protein sequence ID" value="RZB40452.1"/>
    <property type="molecule type" value="Genomic_DNA"/>
</dbReference>
<accession>A0A482VB73</accession>
<name>A0A482VB73_ASBVE</name>
<comment type="caution">
    <text evidence="1">The sequence shown here is derived from an EMBL/GenBank/DDBJ whole genome shotgun (WGS) entry which is preliminary data.</text>
</comment>
<dbReference type="Proteomes" id="UP000292052">
    <property type="component" value="Unassembled WGS sequence"/>
</dbReference>
<keyword evidence="2" id="KW-1185">Reference proteome</keyword>
<gene>
    <name evidence="1" type="ORF">BDFB_012487</name>
</gene>
<reference evidence="1 2" key="1">
    <citation type="submission" date="2017-03" db="EMBL/GenBank/DDBJ databases">
        <title>Genome of the blue death feigning beetle - Asbolus verrucosus.</title>
        <authorList>
            <person name="Rider S.D."/>
        </authorList>
    </citation>
    <scope>NUCLEOTIDE SEQUENCE [LARGE SCALE GENOMIC DNA]</scope>
    <source>
        <strain evidence="1">Butters</strain>
        <tissue evidence="1">Head and leg muscle</tissue>
    </source>
</reference>
<proteinExistence type="predicted"/>
<organism evidence="1 2">
    <name type="scientific">Asbolus verrucosus</name>
    <name type="common">Desert ironclad beetle</name>
    <dbReference type="NCBI Taxonomy" id="1661398"/>
    <lineage>
        <taxon>Eukaryota</taxon>
        <taxon>Metazoa</taxon>
        <taxon>Ecdysozoa</taxon>
        <taxon>Arthropoda</taxon>
        <taxon>Hexapoda</taxon>
        <taxon>Insecta</taxon>
        <taxon>Pterygota</taxon>
        <taxon>Neoptera</taxon>
        <taxon>Endopterygota</taxon>
        <taxon>Coleoptera</taxon>
        <taxon>Polyphaga</taxon>
        <taxon>Cucujiformia</taxon>
        <taxon>Tenebrionidae</taxon>
        <taxon>Pimeliinae</taxon>
        <taxon>Asbolus</taxon>
    </lineage>
</organism>
<sequence>MLTSEHKSFLLESYCRNGVKLENVQVRFEEFRERFPFRETGSIDNNKSTGRSKKRIPEVVEKERNLMEATF</sequence>
<evidence type="ECO:0000313" key="2">
    <source>
        <dbReference type="Proteomes" id="UP000292052"/>
    </source>
</evidence>
<dbReference type="AlphaFoldDB" id="A0A482VB73"/>